<sequence>MVPALTLLSAESLWPQRYSVRGCLEAGQAFDNVDAQQSALTKGRVAHTWFKGTLLAENDSLPVPHSAWRLPLTEWGPHTRPLQAWCLHPHSGEEKETAATKRQIANHRLSHGRAQFDVRSPIRTIQPSRNPRRVVVAAQPHSTATATGRLIAPCPPVCLALLLKTATITYLRTTQDLIATVRYRPMDQQHSHARGRSLSATSTGGGIRNAHSPSPAPFPNPNEEAASSIGLGVNLVDPALQQFAVTQPDFSTYDANAGSFMSNQQPAPQSFSQPGLTNPSAVTTFDLTQDFSGQVKAETSPFGPPSPGSFPSQSQQQQQPGLLAPTFGDGDFTIFPPTAGEPQFNTPLFSNDGQQQLSVPEPNMMAQANHTPTPPHLLNPDPQQPGSANHSPRFNQHQFSSPPGRHSRNVSLGPEAALLPGQLDWTHAGPQFQGHRRSASEYSEVSSAAPSPNLVSSDTFEHLDHHHSPMQRPQDAALYQELHGIGSFSISDPGTHSPSHGGARSPSHSPAISPRILPQQLPDMGQQGSFLLPNQNNGFGPSSYMHDPQEAFPQLQETPEMQQGMPAPPSINIDFAPTAVRSGFEQPKSLDIDSLTPPERGRQRVQRPRAVTDPYNSSAALLGTHRSVSASGGLSPDAAAGARPETSRSLSPLDRGGSTAASRRRQSTSAVPNNVMALRLVDPDYNGGAQGEGGGGSAKRVQKHPATFQCTLCPKRFTRAYNLRSHLRTHTDERPFVCTVCGKAFARQHDRKRHEGLHSGEKKFVCKGELKRGGQWGCGRRFARADALGRHFRSEAGRICIKPLLDEEISERMRQWDEDQRQQAQQAMAQGLVMQPQGMMMPPGMDPNTGGYPIDASGNYALPQALLAQYPALAQMNWSGADMGGGGSGIEDELSGRSSFDASDYDGEDDGGYVSGPGTGFGQGGMQENFGEMGYASDYGGR</sequence>
<dbReference type="Proteomes" id="UP000001056">
    <property type="component" value="Unassembled WGS sequence"/>
</dbReference>
<dbReference type="SUPFAM" id="SSF57667">
    <property type="entry name" value="beta-beta-alpha zinc fingers"/>
    <property type="match status" value="1"/>
</dbReference>
<feature type="compositionally biased region" description="Polar residues" evidence="12">
    <location>
        <begin position="488"/>
        <end position="498"/>
    </location>
</feature>
<dbReference type="GO" id="GO:0000978">
    <property type="term" value="F:RNA polymerase II cis-regulatory region sequence-specific DNA binding"/>
    <property type="evidence" value="ECO:0007669"/>
    <property type="project" value="InterPro"/>
</dbReference>
<dbReference type="HOGENOM" id="CLU_014490_0_0_1"/>
<dbReference type="PANTHER" id="PTHR40626">
    <property type="entry name" value="MIP31509P"/>
    <property type="match status" value="1"/>
</dbReference>
<dbReference type="PROSITE" id="PS00028">
    <property type="entry name" value="ZINC_FINGER_C2H2_1"/>
    <property type="match status" value="2"/>
</dbReference>
<evidence type="ECO:0000256" key="12">
    <source>
        <dbReference type="SAM" id="MobiDB-lite"/>
    </source>
</evidence>
<dbReference type="GO" id="GO:0008270">
    <property type="term" value="F:zinc ion binding"/>
    <property type="evidence" value="ECO:0007669"/>
    <property type="project" value="UniProtKB-KW"/>
</dbReference>
<dbReference type="PROSITE" id="PS50157">
    <property type="entry name" value="ZINC_FINGER_C2H2_2"/>
    <property type="match status" value="2"/>
</dbReference>
<dbReference type="GO" id="GO:0000981">
    <property type="term" value="F:DNA-binding transcription factor activity, RNA polymerase II-specific"/>
    <property type="evidence" value="ECO:0007669"/>
    <property type="project" value="InterPro"/>
</dbReference>
<accession>Q2GZL3</accession>
<feature type="region of interest" description="Disordered" evidence="12">
    <location>
        <begin position="425"/>
        <end position="473"/>
    </location>
</feature>
<evidence type="ECO:0000256" key="9">
    <source>
        <dbReference type="ARBA" id="ARBA00023163"/>
    </source>
</evidence>
<keyword evidence="10" id="KW-0539">Nucleus</keyword>
<feature type="compositionally biased region" description="Gly residues" evidence="12">
    <location>
        <begin position="913"/>
        <end position="925"/>
    </location>
</feature>
<dbReference type="OMA" id="MMAQANH"/>
<evidence type="ECO:0000256" key="3">
    <source>
        <dbReference type="ARBA" id="ARBA00022490"/>
    </source>
</evidence>
<evidence type="ECO:0000256" key="10">
    <source>
        <dbReference type="ARBA" id="ARBA00023242"/>
    </source>
</evidence>
<keyword evidence="3" id="KW-0963">Cytoplasm</keyword>
<keyword evidence="4" id="KW-0479">Metal-binding</keyword>
<dbReference type="InterPro" id="IPR013087">
    <property type="entry name" value="Znf_C2H2_type"/>
</dbReference>
<dbReference type="FunFam" id="3.30.160.60:FF:000239">
    <property type="entry name" value="C2H2 type zinc finger protein"/>
    <property type="match status" value="1"/>
</dbReference>
<feature type="region of interest" description="Disordered" evidence="12">
    <location>
        <begin position="256"/>
        <end position="282"/>
    </location>
</feature>
<evidence type="ECO:0000313" key="15">
    <source>
        <dbReference type="Proteomes" id="UP000001056"/>
    </source>
</evidence>
<proteinExistence type="predicted"/>
<keyword evidence="9" id="KW-0804">Transcription</keyword>
<evidence type="ECO:0000256" key="7">
    <source>
        <dbReference type="ARBA" id="ARBA00022833"/>
    </source>
</evidence>
<protein>
    <recommendedName>
        <fullName evidence="13">C2H2-type domain-containing protein</fullName>
    </recommendedName>
</protein>
<evidence type="ECO:0000256" key="2">
    <source>
        <dbReference type="ARBA" id="ARBA00004496"/>
    </source>
</evidence>
<keyword evidence="8" id="KW-0805">Transcription regulation</keyword>
<feature type="compositionally biased region" description="Polar residues" evidence="12">
    <location>
        <begin position="384"/>
        <end position="401"/>
    </location>
</feature>
<feature type="region of interest" description="Disordered" evidence="12">
    <location>
        <begin position="295"/>
        <end position="412"/>
    </location>
</feature>
<comment type="subcellular location">
    <subcellularLocation>
        <location evidence="2">Cytoplasm</location>
    </subcellularLocation>
    <subcellularLocation>
        <location evidence="1">Nucleus</location>
    </subcellularLocation>
</comment>
<dbReference type="InterPro" id="IPR036236">
    <property type="entry name" value="Znf_C2H2_sf"/>
</dbReference>
<keyword evidence="5" id="KW-0677">Repeat</keyword>
<evidence type="ECO:0000256" key="8">
    <source>
        <dbReference type="ARBA" id="ARBA00023015"/>
    </source>
</evidence>
<evidence type="ECO:0000256" key="4">
    <source>
        <dbReference type="ARBA" id="ARBA00022723"/>
    </source>
</evidence>
<dbReference type="GO" id="GO:0005634">
    <property type="term" value="C:nucleus"/>
    <property type="evidence" value="ECO:0007669"/>
    <property type="project" value="UniProtKB-SubCell"/>
</dbReference>
<dbReference type="GO" id="GO:0000785">
    <property type="term" value="C:chromatin"/>
    <property type="evidence" value="ECO:0007669"/>
    <property type="project" value="TreeGrafter"/>
</dbReference>
<feature type="compositionally biased region" description="Low complexity" evidence="12">
    <location>
        <begin position="440"/>
        <end position="452"/>
    </location>
</feature>
<dbReference type="Gene3D" id="3.30.160.60">
    <property type="entry name" value="Classic Zinc Finger"/>
    <property type="match status" value="3"/>
</dbReference>
<evidence type="ECO:0000256" key="6">
    <source>
        <dbReference type="ARBA" id="ARBA00022771"/>
    </source>
</evidence>
<keyword evidence="15" id="KW-1185">Reference proteome</keyword>
<dbReference type="STRING" id="306901.Q2GZL3"/>
<dbReference type="FunFam" id="3.30.160.60:FF:000181">
    <property type="entry name" value="C2H2 type zinc finger protein"/>
    <property type="match status" value="1"/>
</dbReference>
<evidence type="ECO:0000256" key="1">
    <source>
        <dbReference type="ARBA" id="ARBA00004123"/>
    </source>
</evidence>
<gene>
    <name evidence="14" type="ORF">CHGG_05033</name>
</gene>
<feature type="region of interest" description="Disordered" evidence="12">
    <location>
        <begin position="884"/>
        <end position="942"/>
    </location>
</feature>
<evidence type="ECO:0000256" key="5">
    <source>
        <dbReference type="ARBA" id="ARBA00022737"/>
    </source>
</evidence>
<dbReference type="GeneID" id="4391830"/>
<dbReference type="PANTHER" id="PTHR40626:SF11">
    <property type="entry name" value="ZINC FINGER PROTEIN YPR022C"/>
    <property type="match status" value="1"/>
</dbReference>
<feature type="domain" description="C2H2-type" evidence="13">
    <location>
        <begin position="736"/>
        <end position="763"/>
    </location>
</feature>
<feature type="compositionally biased region" description="Low complexity" evidence="12">
    <location>
        <begin position="309"/>
        <end position="321"/>
    </location>
</feature>
<feature type="region of interest" description="Disordered" evidence="12">
    <location>
        <begin position="486"/>
        <end position="548"/>
    </location>
</feature>
<dbReference type="SMART" id="SM00355">
    <property type="entry name" value="ZnF_C2H2"/>
    <property type="match status" value="2"/>
</dbReference>
<feature type="compositionally biased region" description="Polar residues" evidence="12">
    <location>
        <begin position="526"/>
        <end position="540"/>
    </location>
</feature>
<feature type="region of interest" description="Disordered" evidence="12">
    <location>
        <begin position="627"/>
        <end position="677"/>
    </location>
</feature>
<feature type="compositionally biased region" description="Polar residues" evidence="12">
    <location>
        <begin position="343"/>
        <end position="358"/>
    </location>
</feature>
<dbReference type="VEuPathDB" id="FungiDB:CHGG_05033"/>
<evidence type="ECO:0000259" key="13">
    <source>
        <dbReference type="PROSITE" id="PS50157"/>
    </source>
</evidence>
<dbReference type="GO" id="GO:0045944">
    <property type="term" value="P:positive regulation of transcription by RNA polymerase II"/>
    <property type="evidence" value="ECO:0007669"/>
    <property type="project" value="UniProtKB-ARBA"/>
</dbReference>
<dbReference type="InParanoid" id="Q2GZL3"/>
<evidence type="ECO:0000313" key="14">
    <source>
        <dbReference type="EMBL" id="EAQ88414.1"/>
    </source>
</evidence>
<dbReference type="EMBL" id="CH408032">
    <property type="protein sequence ID" value="EAQ88414.1"/>
    <property type="molecule type" value="Genomic_DNA"/>
</dbReference>
<keyword evidence="6 11" id="KW-0863">Zinc-finger</keyword>
<name>Q2GZL3_CHAGB</name>
<dbReference type="FunFam" id="3.30.160.60:FF:000146">
    <property type="entry name" value="C2H2 type zinc finger protein"/>
    <property type="match status" value="1"/>
</dbReference>
<feature type="domain" description="C2H2-type" evidence="13">
    <location>
        <begin position="708"/>
        <end position="735"/>
    </location>
</feature>
<dbReference type="GO" id="GO:0005737">
    <property type="term" value="C:cytoplasm"/>
    <property type="evidence" value="ECO:0007669"/>
    <property type="project" value="UniProtKB-SubCell"/>
</dbReference>
<dbReference type="OrthoDB" id="8117402at2759"/>
<reference evidence="15" key="1">
    <citation type="journal article" date="2015" name="Genome Announc.">
        <title>Draft genome sequence of the cellulolytic fungus Chaetomium globosum.</title>
        <authorList>
            <person name="Cuomo C.A."/>
            <person name="Untereiner W.A."/>
            <person name="Ma L.-J."/>
            <person name="Grabherr M."/>
            <person name="Birren B.W."/>
        </authorList>
    </citation>
    <scope>NUCLEOTIDE SEQUENCE [LARGE SCALE GENOMIC DNA]</scope>
    <source>
        <strain evidence="15">ATCC 6205 / CBS 148.51 / DSM 1962 / NBRC 6347 / NRRL 1970</strain>
    </source>
</reference>
<feature type="region of interest" description="Disordered" evidence="12">
    <location>
        <begin position="587"/>
        <end position="615"/>
    </location>
</feature>
<keyword evidence="7" id="KW-0862">Zinc</keyword>
<dbReference type="InterPro" id="IPR051059">
    <property type="entry name" value="VerF-like"/>
</dbReference>
<evidence type="ECO:0000256" key="11">
    <source>
        <dbReference type="PROSITE-ProRule" id="PRU00042"/>
    </source>
</evidence>
<feature type="region of interest" description="Disordered" evidence="12">
    <location>
        <begin position="186"/>
        <end position="225"/>
    </location>
</feature>
<dbReference type="AlphaFoldDB" id="Q2GZL3"/>
<dbReference type="GO" id="GO:0071277">
    <property type="term" value="P:cellular response to calcium ion"/>
    <property type="evidence" value="ECO:0007669"/>
    <property type="project" value="UniProtKB-ARBA"/>
</dbReference>
<organism evidence="14 15">
    <name type="scientific">Chaetomium globosum (strain ATCC 6205 / CBS 148.51 / DSM 1962 / NBRC 6347 / NRRL 1970)</name>
    <name type="common">Soil fungus</name>
    <dbReference type="NCBI Taxonomy" id="306901"/>
    <lineage>
        <taxon>Eukaryota</taxon>
        <taxon>Fungi</taxon>
        <taxon>Dikarya</taxon>
        <taxon>Ascomycota</taxon>
        <taxon>Pezizomycotina</taxon>
        <taxon>Sordariomycetes</taxon>
        <taxon>Sordariomycetidae</taxon>
        <taxon>Sordariales</taxon>
        <taxon>Chaetomiaceae</taxon>
        <taxon>Chaetomium</taxon>
    </lineage>
</organism>
<dbReference type="Pfam" id="PF00096">
    <property type="entry name" value="zf-C2H2"/>
    <property type="match status" value="2"/>
</dbReference>
<dbReference type="eggNOG" id="KOG1721">
    <property type="taxonomic scope" value="Eukaryota"/>
</dbReference>
<dbReference type="RefSeq" id="XP_001224247.1">
    <property type="nucleotide sequence ID" value="XM_001224246.1"/>
</dbReference>